<reference evidence="1 2" key="1">
    <citation type="journal article" date="2011" name="J. Bacteriol.">
        <title>Genome sequence of the halotolerant marine bacterium Myxococcus fulvus HW-1.</title>
        <authorList>
            <person name="Li Z.F."/>
            <person name="Li X."/>
            <person name="Liu H."/>
            <person name="Liu X."/>
            <person name="Han K."/>
            <person name="Wu Z.H."/>
            <person name="Hu W."/>
            <person name="Li F.F."/>
            <person name="Li Y.Z."/>
        </authorList>
    </citation>
    <scope>NUCLEOTIDE SEQUENCE [LARGE SCALE GENOMIC DNA]</scope>
    <source>
        <strain evidence="2">ATCC BAA-855 / HW-1</strain>
    </source>
</reference>
<sequence length="182" mass="20503">MSRRYSSLRPVPVTLEQAQSFVDEHHRHHDPSVGHRWSHGLWDEVRQCLCGVAMVGRPVARGLCKRRIVEVNRLATDGTPNACSQLYAAAARAAEAKGYFAIVTYTLDSESGASLRAAGWWGEREAVEDRDWNCRARPRDTPRLGTKTRWVRFLREYPEGLPPPEDTEEQVPPLLALMGGAR</sequence>
<dbReference type="HOGENOM" id="CLU_102491_0_0_7"/>
<dbReference type="Proteomes" id="UP000000488">
    <property type="component" value="Chromosome"/>
</dbReference>
<evidence type="ECO:0000313" key="1">
    <source>
        <dbReference type="EMBL" id="AEI66972.1"/>
    </source>
</evidence>
<dbReference type="InterPro" id="IPR053780">
    <property type="entry name" value="Gp66-like"/>
</dbReference>
<dbReference type="eggNOG" id="ENOG503067M">
    <property type="taxonomic scope" value="Bacteria"/>
</dbReference>
<dbReference type="AlphaFoldDB" id="F8C820"/>
<dbReference type="NCBIfam" id="NF045478">
    <property type="entry name" value="XF1762_fam"/>
    <property type="match status" value="1"/>
</dbReference>
<name>F8C820_MYXFH</name>
<dbReference type="STRING" id="483219.LILAB_25395"/>
<dbReference type="KEGG" id="mfu:LILAB_25395"/>
<accession>F8C820</accession>
<dbReference type="EMBL" id="CP002830">
    <property type="protein sequence ID" value="AEI66972.1"/>
    <property type="molecule type" value="Genomic_DNA"/>
</dbReference>
<protein>
    <submittedName>
        <fullName evidence="1">Uncharacterized protein</fullName>
    </submittedName>
</protein>
<proteinExistence type="predicted"/>
<gene>
    <name evidence="1" type="ordered locus">LILAB_25395</name>
</gene>
<evidence type="ECO:0000313" key="2">
    <source>
        <dbReference type="Proteomes" id="UP000000488"/>
    </source>
</evidence>
<organism evidence="1 2">
    <name type="scientific">Myxococcus fulvus (strain ATCC BAA-855 / HW-1)</name>
    <dbReference type="NCBI Taxonomy" id="483219"/>
    <lineage>
        <taxon>Bacteria</taxon>
        <taxon>Pseudomonadati</taxon>
        <taxon>Myxococcota</taxon>
        <taxon>Myxococcia</taxon>
        <taxon>Myxococcales</taxon>
        <taxon>Cystobacterineae</taxon>
        <taxon>Myxococcaceae</taxon>
        <taxon>Myxococcus</taxon>
    </lineage>
</organism>